<sequence length="63" mass="7169">MVAEQIPWLRWMFPLEEEAFAKHGAGRDRLTRAIMEEHTQARNKSGGAKQNFVDAVACIAREV</sequence>
<evidence type="ECO:0000313" key="1">
    <source>
        <dbReference type="EMBL" id="RXH73488.1"/>
    </source>
</evidence>
<dbReference type="AlphaFoldDB" id="A0A498HPM3"/>
<organism evidence="1 2">
    <name type="scientific">Malus domestica</name>
    <name type="common">Apple</name>
    <name type="synonym">Pyrus malus</name>
    <dbReference type="NCBI Taxonomy" id="3750"/>
    <lineage>
        <taxon>Eukaryota</taxon>
        <taxon>Viridiplantae</taxon>
        <taxon>Streptophyta</taxon>
        <taxon>Embryophyta</taxon>
        <taxon>Tracheophyta</taxon>
        <taxon>Spermatophyta</taxon>
        <taxon>Magnoliopsida</taxon>
        <taxon>eudicotyledons</taxon>
        <taxon>Gunneridae</taxon>
        <taxon>Pentapetalae</taxon>
        <taxon>rosids</taxon>
        <taxon>fabids</taxon>
        <taxon>Rosales</taxon>
        <taxon>Rosaceae</taxon>
        <taxon>Amygdaloideae</taxon>
        <taxon>Maleae</taxon>
        <taxon>Malus</taxon>
    </lineage>
</organism>
<gene>
    <name evidence="1" type="ORF">DVH24_016310</name>
</gene>
<dbReference type="STRING" id="3750.A0A498HPM3"/>
<comment type="caution">
    <text evidence="1">The sequence shown here is derived from an EMBL/GenBank/DDBJ whole genome shotgun (WGS) entry which is preliminary data.</text>
</comment>
<evidence type="ECO:0000313" key="2">
    <source>
        <dbReference type="Proteomes" id="UP000290289"/>
    </source>
</evidence>
<name>A0A498HPM3_MALDO</name>
<proteinExistence type="predicted"/>
<keyword evidence="2" id="KW-1185">Reference proteome</keyword>
<reference evidence="1 2" key="1">
    <citation type="submission" date="2018-10" db="EMBL/GenBank/DDBJ databases">
        <title>A high-quality apple genome assembly.</title>
        <authorList>
            <person name="Hu J."/>
        </authorList>
    </citation>
    <scope>NUCLEOTIDE SEQUENCE [LARGE SCALE GENOMIC DNA]</scope>
    <source>
        <strain evidence="2">cv. HFTH1</strain>
        <tissue evidence="1">Young leaf</tissue>
    </source>
</reference>
<protein>
    <submittedName>
        <fullName evidence="1">Uncharacterized protein</fullName>
    </submittedName>
</protein>
<accession>A0A498HPM3</accession>
<dbReference type="Proteomes" id="UP000290289">
    <property type="component" value="Chromosome 15"/>
</dbReference>
<dbReference type="EMBL" id="RDQH01000341">
    <property type="protein sequence ID" value="RXH73488.1"/>
    <property type="molecule type" value="Genomic_DNA"/>
</dbReference>